<organism evidence="7 8">
    <name type="scientific">Calocera viscosa (strain TUFC12733)</name>
    <dbReference type="NCBI Taxonomy" id="1330018"/>
    <lineage>
        <taxon>Eukaryota</taxon>
        <taxon>Fungi</taxon>
        <taxon>Dikarya</taxon>
        <taxon>Basidiomycota</taxon>
        <taxon>Agaricomycotina</taxon>
        <taxon>Dacrymycetes</taxon>
        <taxon>Dacrymycetales</taxon>
        <taxon>Dacrymycetaceae</taxon>
        <taxon>Calocera</taxon>
    </lineage>
</organism>
<keyword evidence="5" id="KW-0812">Transmembrane</keyword>
<evidence type="ECO:0000256" key="4">
    <source>
        <dbReference type="ARBA" id="ARBA00023002"/>
    </source>
</evidence>
<keyword evidence="2" id="KW-0285">Flavoprotein</keyword>
<keyword evidence="5" id="KW-0472">Membrane</keyword>
<evidence type="ECO:0000313" key="8">
    <source>
        <dbReference type="Proteomes" id="UP000076738"/>
    </source>
</evidence>
<keyword evidence="5" id="KW-1133">Transmembrane helix</keyword>
<dbReference type="InterPro" id="IPR001155">
    <property type="entry name" value="OxRdtase_FMN_N"/>
</dbReference>
<keyword evidence="4" id="KW-0560">Oxidoreductase</keyword>
<dbReference type="InterPro" id="IPR051799">
    <property type="entry name" value="NADH_flavin_oxidoreductase"/>
</dbReference>
<evidence type="ECO:0000256" key="5">
    <source>
        <dbReference type="SAM" id="Phobius"/>
    </source>
</evidence>
<dbReference type="GO" id="GO:0010181">
    <property type="term" value="F:FMN binding"/>
    <property type="evidence" value="ECO:0007669"/>
    <property type="project" value="InterPro"/>
</dbReference>
<dbReference type="GO" id="GO:0016491">
    <property type="term" value="F:oxidoreductase activity"/>
    <property type="evidence" value="ECO:0007669"/>
    <property type="project" value="UniProtKB-KW"/>
</dbReference>
<dbReference type="PANTHER" id="PTHR43656">
    <property type="entry name" value="BINDING OXIDOREDUCTASE, PUTATIVE (AFU_ORTHOLOGUE AFUA_2G08260)-RELATED"/>
    <property type="match status" value="1"/>
</dbReference>
<dbReference type="PANTHER" id="PTHR43656:SF2">
    <property type="entry name" value="BINDING OXIDOREDUCTASE, PUTATIVE (AFU_ORTHOLOGUE AFUA_2G08260)-RELATED"/>
    <property type="match status" value="1"/>
</dbReference>
<dbReference type="STRING" id="1330018.A0A167L7E0"/>
<accession>A0A167L7E0</accession>
<feature type="transmembrane region" description="Helical" evidence="5">
    <location>
        <begin position="444"/>
        <end position="461"/>
    </location>
</feature>
<feature type="domain" description="NADH:flavin oxidoreductase/NADH oxidase N-terminal" evidence="6">
    <location>
        <begin position="31"/>
        <end position="372"/>
    </location>
</feature>
<dbReference type="Gene3D" id="3.20.20.70">
    <property type="entry name" value="Aldolase class I"/>
    <property type="match status" value="1"/>
</dbReference>
<dbReference type="AlphaFoldDB" id="A0A167L7E0"/>
<proteinExistence type="inferred from homology"/>
<dbReference type="InterPro" id="IPR013785">
    <property type="entry name" value="Aldolase_TIM"/>
</dbReference>
<evidence type="ECO:0000259" key="6">
    <source>
        <dbReference type="Pfam" id="PF00724"/>
    </source>
</evidence>
<keyword evidence="8" id="KW-1185">Reference proteome</keyword>
<gene>
    <name evidence="7" type="ORF">CALVIDRAFT_599196</name>
</gene>
<sequence length="462" mass="50567">MVSGEQNGKLSELSNAEVLRQPLTLPCGKIVPTRLVKAAMYEALASLGGGPPNSHHFRLYEVWSDGGWGIILSGNIFVDPRYQGLGQDLIVLPRSKWDAYRRLARCIKGTKPRPSAPLALMQLSHAGRQSSRGNFRPPWSPALAPSPIPMDAGEGWLSTIAYRAVYGVPKEMTQKEIDTVVQQFTEGAVMAHETGWDGIEIHCAHGYLLSSFLSPRTNHRRDAYGCSTRGRAKILLDVIASVRAAVPSSFCVGVKLNCKDFVKGGLSEEEALEQVRMIHQQGGVDYIELSGGTYELAGFMDPSDPTAKPWFERFAASASSILADDPNAPRIVLTGNIRSRVQCADVIRQGTAQLCGMARPAAIDPKFASKLLDTRIPDSEAITPTYDIKGGSLVKALPVRIIGASVRSTYHNFMLARIARGQKIDIRIGFWPLTGYHLLYSRDFWAFLAFIVGLALLCGWTL</sequence>
<evidence type="ECO:0000313" key="7">
    <source>
        <dbReference type="EMBL" id="KZO95408.1"/>
    </source>
</evidence>
<keyword evidence="3" id="KW-0288">FMN</keyword>
<dbReference type="EMBL" id="KV417289">
    <property type="protein sequence ID" value="KZO95408.1"/>
    <property type="molecule type" value="Genomic_DNA"/>
</dbReference>
<dbReference type="Pfam" id="PF00724">
    <property type="entry name" value="Oxidored_FMN"/>
    <property type="match status" value="1"/>
</dbReference>
<name>A0A167L7E0_CALVF</name>
<evidence type="ECO:0000256" key="3">
    <source>
        <dbReference type="ARBA" id="ARBA00022643"/>
    </source>
</evidence>
<reference evidence="7 8" key="1">
    <citation type="journal article" date="2016" name="Mol. Biol. Evol.">
        <title>Comparative Genomics of Early-Diverging Mushroom-Forming Fungi Provides Insights into the Origins of Lignocellulose Decay Capabilities.</title>
        <authorList>
            <person name="Nagy L.G."/>
            <person name="Riley R."/>
            <person name="Tritt A."/>
            <person name="Adam C."/>
            <person name="Daum C."/>
            <person name="Floudas D."/>
            <person name="Sun H."/>
            <person name="Yadav J.S."/>
            <person name="Pangilinan J."/>
            <person name="Larsson K.H."/>
            <person name="Matsuura K."/>
            <person name="Barry K."/>
            <person name="Labutti K."/>
            <person name="Kuo R."/>
            <person name="Ohm R.A."/>
            <person name="Bhattacharya S.S."/>
            <person name="Shirouzu T."/>
            <person name="Yoshinaga Y."/>
            <person name="Martin F.M."/>
            <person name="Grigoriev I.V."/>
            <person name="Hibbett D.S."/>
        </authorList>
    </citation>
    <scope>NUCLEOTIDE SEQUENCE [LARGE SCALE GENOMIC DNA]</scope>
    <source>
        <strain evidence="7 8">TUFC12733</strain>
    </source>
</reference>
<protein>
    <submittedName>
        <fullName evidence="7">FMN-linked oxidoreductase</fullName>
    </submittedName>
</protein>
<evidence type="ECO:0000256" key="2">
    <source>
        <dbReference type="ARBA" id="ARBA00022630"/>
    </source>
</evidence>
<dbReference type="Proteomes" id="UP000076738">
    <property type="component" value="Unassembled WGS sequence"/>
</dbReference>
<dbReference type="SUPFAM" id="SSF51395">
    <property type="entry name" value="FMN-linked oxidoreductases"/>
    <property type="match status" value="1"/>
</dbReference>
<comment type="similarity">
    <text evidence="1">Belongs to the NADH:flavin oxidoreductase/NADH oxidase family.</text>
</comment>
<evidence type="ECO:0000256" key="1">
    <source>
        <dbReference type="ARBA" id="ARBA00005979"/>
    </source>
</evidence>
<dbReference type="OrthoDB" id="1663137at2759"/>